<comment type="similarity">
    <text evidence="1 2">Belongs to the dTDP-4-dehydrorhamnose reductase family.</text>
</comment>
<dbReference type="PANTHER" id="PTHR10491">
    <property type="entry name" value="DTDP-4-DEHYDRORHAMNOSE REDUCTASE"/>
    <property type="match status" value="1"/>
</dbReference>
<dbReference type="Pfam" id="PF04321">
    <property type="entry name" value="RmlD_sub_bind"/>
    <property type="match status" value="1"/>
</dbReference>
<organism evidence="4 5">
    <name type="scientific">Candidatus Kuenenbacteria bacterium CG1_02_38_13</name>
    <dbReference type="NCBI Taxonomy" id="1805235"/>
    <lineage>
        <taxon>Bacteria</taxon>
        <taxon>Candidatus Kueneniibacteriota</taxon>
    </lineage>
</organism>
<dbReference type="CDD" id="cd05254">
    <property type="entry name" value="dTDP_HR_like_SDR_e"/>
    <property type="match status" value="1"/>
</dbReference>
<evidence type="ECO:0000256" key="2">
    <source>
        <dbReference type="RuleBase" id="RU364082"/>
    </source>
</evidence>
<dbReference type="AlphaFoldDB" id="A0A1J4U376"/>
<comment type="function">
    <text evidence="2">Catalyzes the reduction of dTDP-6-deoxy-L-lyxo-4-hexulose to yield dTDP-L-rhamnose.</text>
</comment>
<dbReference type="PANTHER" id="PTHR10491:SF4">
    <property type="entry name" value="METHIONINE ADENOSYLTRANSFERASE 2 SUBUNIT BETA"/>
    <property type="match status" value="1"/>
</dbReference>
<dbReference type="GO" id="GO:0005829">
    <property type="term" value="C:cytosol"/>
    <property type="evidence" value="ECO:0007669"/>
    <property type="project" value="TreeGrafter"/>
</dbReference>
<dbReference type="InterPro" id="IPR005913">
    <property type="entry name" value="dTDP_dehydrorham_reduct"/>
</dbReference>
<evidence type="ECO:0000256" key="1">
    <source>
        <dbReference type="ARBA" id="ARBA00010944"/>
    </source>
</evidence>
<sequence>MKIALIGSSGQLGTDFRKVIPTDYLTDLNYPDFDITNRHAIQKLITHKNFEIVINTAAYNLVDRAEDYPNEALAVNCEGVKNLAYACKEQDIKLAHFSTDYVFGGDKNRHTPYTEKDKPAPVNKYGQSKLAGENVVQNFFKKYFLIRTSGLFGEAGSRGKGGNFVESIIRNAKKQENIKVKKQEIKVVDDQYLTPTYTLDLAKQVWKLLQTKYYGLYHITSEGECSWYEFAREVFRCLDSDIRIIPIKTSEYSLPAARPGYSVLENAELKRLGLNIMRSWQETIPDYLKEKGYI</sequence>
<reference evidence="4 5" key="1">
    <citation type="journal article" date="2016" name="Environ. Microbiol.">
        <title>Genomic resolution of a cold subsurface aquifer community provides metabolic insights for novel microbes adapted to high CO concentrations.</title>
        <authorList>
            <person name="Probst A.J."/>
            <person name="Castelle C.J."/>
            <person name="Singh A."/>
            <person name="Brown C.T."/>
            <person name="Anantharaman K."/>
            <person name="Sharon I."/>
            <person name="Hug L.A."/>
            <person name="Burstein D."/>
            <person name="Emerson J.B."/>
            <person name="Thomas B.C."/>
            <person name="Banfield J.F."/>
        </authorList>
    </citation>
    <scope>NUCLEOTIDE SEQUENCE [LARGE SCALE GENOMIC DNA]</scope>
    <source>
        <strain evidence="4">CG1_02_38_13</strain>
    </source>
</reference>
<comment type="caution">
    <text evidence="4">The sequence shown here is derived from an EMBL/GenBank/DDBJ whole genome shotgun (WGS) entry which is preliminary data.</text>
</comment>
<dbReference type="InterPro" id="IPR036291">
    <property type="entry name" value="NAD(P)-bd_dom_sf"/>
</dbReference>
<comment type="pathway">
    <text evidence="2">Carbohydrate biosynthesis; dTDP-L-rhamnose biosynthesis.</text>
</comment>
<evidence type="ECO:0000313" key="5">
    <source>
        <dbReference type="Proteomes" id="UP000182465"/>
    </source>
</evidence>
<feature type="domain" description="RmlD-like substrate binding" evidence="3">
    <location>
        <begin position="1"/>
        <end position="290"/>
    </location>
</feature>
<dbReference type="InterPro" id="IPR029903">
    <property type="entry name" value="RmlD-like-bd"/>
</dbReference>
<dbReference type="GO" id="GO:0019305">
    <property type="term" value="P:dTDP-rhamnose biosynthetic process"/>
    <property type="evidence" value="ECO:0007669"/>
    <property type="project" value="UniProtKB-UniPathway"/>
</dbReference>
<keyword evidence="2" id="KW-0560">Oxidoreductase</keyword>
<dbReference type="Proteomes" id="UP000182465">
    <property type="component" value="Unassembled WGS sequence"/>
</dbReference>
<dbReference type="EC" id="1.1.1.133" evidence="2"/>
<dbReference type="Gene3D" id="3.90.25.10">
    <property type="entry name" value="UDP-galactose 4-epimerase, domain 1"/>
    <property type="match status" value="1"/>
</dbReference>
<dbReference type="SUPFAM" id="SSF51735">
    <property type="entry name" value="NAD(P)-binding Rossmann-fold domains"/>
    <property type="match status" value="1"/>
</dbReference>
<gene>
    <name evidence="4" type="ORF">AUJ29_00970</name>
</gene>
<evidence type="ECO:0000313" key="4">
    <source>
        <dbReference type="EMBL" id="OIO17739.1"/>
    </source>
</evidence>
<dbReference type="EMBL" id="MNVB01000023">
    <property type="protein sequence ID" value="OIO17739.1"/>
    <property type="molecule type" value="Genomic_DNA"/>
</dbReference>
<name>A0A1J4U376_9BACT</name>
<protein>
    <recommendedName>
        <fullName evidence="2">dTDP-4-dehydrorhamnose reductase</fullName>
        <ecNumber evidence="2">1.1.1.133</ecNumber>
    </recommendedName>
</protein>
<dbReference type="GO" id="GO:0008831">
    <property type="term" value="F:dTDP-4-dehydrorhamnose reductase activity"/>
    <property type="evidence" value="ECO:0007669"/>
    <property type="project" value="UniProtKB-EC"/>
</dbReference>
<dbReference type="NCBIfam" id="TIGR01214">
    <property type="entry name" value="rmlD"/>
    <property type="match status" value="1"/>
</dbReference>
<accession>A0A1J4U376</accession>
<dbReference type="Gene3D" id="3.40.50.720">
    <property type="entry name" value="NAD(P)-binding Rossmann-like Domain"/>
    <property type="match status" value="1"/>
</dbReference>
<keyword evidence="2" id="KW-0521">NADP</keyword>
<proteinExistence type="inferred from homology"/>
<evidence type="ECO:0000259" key="3">
    <source>
        <dbReference type="Pfam" id="PF04321"/>
    </source>
</evidence>
<dbReference type="UniPathway" id="UPA00124"/>